<evidence type="ECO:0000256" key="4">
    <source>
        <dbReference type="ARBA" id="ARBA00022884"/>
    </source>
</evidence>
<feature type="domain" description="S5 DRBM" evidence="10">
    <location>
        <begin position="12"/>
        <end position="75"/>
    </location>
</feature>
<keyword evidence="3 8" id="KW-0699">rRNA-binding</keyword>
<dbReference type="FunFam" id="3.30.230.10:FF:000002">
    <property type="entry name" value="30S ribosomal protein S5"/>
    <property type="match status" value="1"/>
</dbReference>
<dbReference type="GO" id="GO:0003735">
    <property type="term" value="F:structural constituent of ribosome"/>
    <property type="evidence" value="ECO:0007669"/>
    <property type="project" value="UniProtKB-UniRule"/>
</dbReference>
<dbReference type="InterPro" id="IPR020568">
    <property type="entry name" value="Ribosomal_Su5_D2-typ_SF"/>
</dbReference>
<dbReference type="PROSITE" id="PS50881">
    <property type="entry name" value="S5_DSRBD"/>
    <property type="match status" value="1"/>
</dbReference>
<dbReference type="SUPFAM" id="SSF54768">
    <property type="entry name" value="dsRNA-binding domain-like"/>
    <property type="match status" value="1"/>
</dbReference>
<evidence type="ECO:0000313" key="12">
    <source>
        <dbReference type="Proteomes" id="UP000006639"/>
    </source>
</evidence>
<dbReference type="InterPro" id="IPR014721">
    <property type="entry name" value="Ribsml_uS5_D2-typ_fold_subgr"/>
</dbReference>
<evidence type="ECO:0000259" key="10">
    <source>
        <dbReference type="PROSITE" id="PS50881"/>
    </source>
</evidence>
<evidence type="ECO:0000256" key="5">
    <source>
        <dbReference type="ARBA" id="ARBA00022980"/>
    </source>
</evidence>
<proteinExistence type="inferred from homology"/>
<dbReference type="Pfam" id="PF00333">
    <property type="entry name" value="Ribosomal_S5"/>
    <property type="match status" value="1"/>
</dbReference>
<dbReference type="OrthoDB" id="9809045at2"/>
<dbReference type="Pfam" id="PF03719">
    <property type="entry name" value="Ribosomal_S5_C"/>
    <property type="match status" value="1"/>
</dbReference>
<comment type="subunit">
    <text evidence="8">Part of the 30S ribosomal subunit. Contacts proteins S4 and S8.</text>
</comment>
<gene>
    <name evidence="8 11" type="primary">rpsE</name>
    <name evidence="11" type="ordered locus">midi_00040</name>
</gene>
<dbReference type="InterPro" id="IPR000851">
    <property type="entry name" value="Ribosomal_uS5"/>
</dbReference>
<dbReference type="SUPFAM" id="SSF54211">
    <property type="entry name" value="Ribosomal protein S5 domain 2-like"/>
    <property type="match status" value="1"/>
</dbReference>
<dbReference type="Gene3D" id="3.30.230.10">
    <property type="match status" value="1"/>
</dbReference>
<dbReference type="Gene3D" id="3.30.160.20">
    <property type="match status" value="1"/>
</dbReference>
<keyword evidence="4 8" id="KW-0694">RNA-binding</keyword>
<protein>
    <recommendedName>
        <fullName evidence="7 8">Small ribosomal subunit protein uS5</fullName>
    </recommendedName>
</protein>
<dbReference type="PROSITE" id="PS00585">
    <property type="entry name" value="RIBOSOMAL_S5"/>
    <property type="match status" value="1"/>
</dbReference>
<dbReference type="STRING" id="696127.midi_00040"/>
<name>F7XUL7_MIDMI</name>
<evidence type="ECO:0000256" key="7">
    <source>
        <dbReference type="ARBA" id="ARBA00035255"/>
    </source>
</evidence>
<comment type="similarity">
    <text evidence="2 8 9">Belongs to the universal ribosomal protein uS5 family.</text>
</comment>
<evidence type="ECO:0000256" key="8">
    <source>
        <dbReference type="HAMAP-Rule" id="MF_01307"/>
    </source>
</evidence>
<dbReference type="GO" id="GO:0015935">
    <property type="term" value="C:small ribosomal subunit"/>
    <property type="evidence" value="ECO:0007669"/>
    <property type="project" value="InterPro"/>
</dbReference>
<evidence type="ECO:0000256" key="2">
    <source>
        <dbReference type="ARBA" id="ARBA00008945"/>
    </source>
</evidence>
<keyword evidence="5 8" id="KW-0689">Ribosomal protein</keyword>
<dbReference type="InterPro" id="IPR013810">
    <property type="entry name" value="Ribosomal_uS5_N"/>
</dbReference>
<dbReference type="PANTHER" id="PTHR48277:SF1">
    <property type="entry name" value="MITOCHONDRIAL RIBOSOMAL PROTEIN S5"/>
    <property type="match status" value="1"/>
</dbReference>
<dbReference type="EMBL" id="CP002130">
    <property type="protein sequence ID" value="AEI88366.1"/>
    <property type="molecule type" value="Genomic_DNA"/>
</dbReference>
<evidence type="ECO:0000313" key="11">
    <source>
        <dbReference type="EMBL" id="AEI88366.1"/>
    </source>
</evidence>
<keyword evidence="12" id="KW-1185">Reference proteome</keyword>
<dbReference type="HOGENOM" id="CLU_065898_2_2_5"/>
<dbReference type="GO" id="GO:0005737">
    <property type="term" value="C:cytoplasm"/>
    <property type="evidence" value="ECO:0007669"/>
    <property type="project" value="UniProtKB-ARBA"/>
</dbReference>
<dbReference type="GO" id="GO:0019843">
    <property type="term" value="F:rRNA binding"/>
    <property type="evidence" value="ECO:0007669"/>
    <property type="project" value="UniProtKB-UniRule"/>
</dbReference>
<comment type="domain">
    <text evidence="8">The N-terminal domain interacts with the head of the 30S subunit; the C-terminal domain interacts with the body and contacts protein S4. The interaction surface between S4 and S5 is involved in control of translational fidelity.</text>
</comment>
<dbReference type="Proteomes" id="UP000006639">
    <property type="component" value="Chromosome"/>
</dbReference>
<dbReference type="HAMAP" id="MF_01307_B">
    <property type="entry name" value="Ribosomal_uS5_B"/>
    <property type="match status" value="1"/>
</dbReference>
<dbReference type="InterPro" id="IPR018192">
    <property type="entry name" value="Ribosomal_uS5_N_CS"/>
</dbReference>
<reference evidence="11 12" key="1">
    <citation type="journal article" date="2011" name="Mol. Biol. Evol.">
        <title>Phylogenomic evidence for the presence of a flagellum and cbb3 oxidase in the free-living mitochondrial ancestor.</title>
        <authorList>
            <person name="Sassera D."/>
            <person name="Lo N."/>
            <person name="Epis S."/>
            <person name="D'Auria G."/>
            <person name="Montagna M."/>
            <person name="Comandatore F."/>
            <person name="Horner D."/>
            <person name="Pereto J."/>
            <person name="Luciano A.M."/>
            <person name="Franciosi F."/>
            <person name="Ferri E."/>
            <person name="Crotti E."/>
            <person name="Bazzocchi C."/>
            <person name="Daffonchio D."/>
            <person name="Sacchi L."/>
            <person name="Moya A."/>
            <person name="Latorre A."/>
            <person name="Bandi C."/>
        </authorList>
    </citation>
    <scope>NUCLEOTIDE SEQUENCE [LARGE SCALE GENOMIC DNA]</scope>
    <source>
        <strain evidence="11 12">IricVA</strain>
    </source>
</reference>
<dbReference type="PANTHER" id="PTHR48277">
    <property type="entry name" value="MITOCHONDRIAL RIBOSOMAL PROTEIN S5"/>
    <property type="match status" value="1"/>
</dbReference>
<dbReference type="InterPro" id="IPR005712">
    <property type="entry name" value="Ribosomal_uS5_bac-type"/>
</dbReference>
<evidence type="ECO:0000256" key="9">
    <source>
        <dbReference type="RuleBase" id="RU003823"/>
    </source>
</evidence>
<dbReference type="RefSeq" id="WP_013950584.1">
    <property type="nucleotide sequence ID" value="NC_015722.1"/>
</dbReference>
<dbReference type="KEGG" id="mmn:midi_00040"/>
<evidence type="ECO:0000256" key="1">
    <source>
        <dbReference type="ARBA" id="ARBA00003093"/>
    </source>
</evidence>
<comment type="function">
    <text evidence="8">With S4 and S12 plays an important role in translational accuracy.</text>
</comment>
<evidence type="ECO:0000256" key="6">
    <source>
        <dbReference type="ARBA" id="ARBA00023274"/>
    </source>
</evidence>
<comment type="function">
    <text evidence="1 8">Located at the back of the 30S subunit body where it stabilizes the conformation of the head with respect to the body.</text>
</comment>
<dbReference type="InterPro" id="IPR005324">
    <property type="entry name" value="Ribosomal_uS5_C"/>
</dbReference>
<organism evidence="11 12">
    <name type="scientific">Midichloria mitochondrii (strain IricVA)</name>
    <dbReference type="NCBI Taxonomy" id="696127"/>
    <lineage>
        <taxon>Bacteria</taxon>
        <taxon>Pseudomonadati</taxon>
        <taxon>Pseudomonadota</taxon>
        <taxon>Alphaproteobacteria</taxon>
        <taxon>Rickettsiales</taxon>
        <taxon>Candidatus Midichloriaceae</taxon>
        <taxon>Candidatus Midichloria</taxon>
    </lineage>
</organism>
<dbReference type="AlphaFoldDB" id="F7XUL7"/>
<accession>F7XUL7</accession>
<sequence>MQQKSKIENSDVKVMVAKVGRCAKAVKGGRKFTFSVLSIAGDGKGKVGIGLGKAGEVADARDKAEQNAKKNMIRVPLRDSRTLHHDIEMKFCSGKVKMRAAPAGTGIIAGGAIRVLCEVLGIKDIVVKSVASTNPHNMVKAAVHGLKNIKSLRYIAEKRGKKVGDIVGAREAQATRSRLY</sequence>
<dbReference type="GO" id="GO:0006412">
    <property type="term" value="P:translation"/>
    <property type="evidence" value="ECO:0007669"/>
    <property type="project" value="UniProtKB-UniRule"/>
</dbReference>
<keyword evidence="6 8" id="KW-0687">Ribonucleoprotein</keyword>
<evidence type="ECO:0000256" key="3">
    <source>
        <dbReference type="ARBA" id="ARBA00022730"/>
    </source>
</evidence>
<dbReference type="NCBIfam" id="TIGR01021">
    <property type="entry name" value="rpsE_bact"/>
    <property type="match status" value="1"/>
</dbReference>